<keyword evidence="8" id="KW-1133">Transmembrane helix</keyword>
<name>A0ABR5A7Y9_9BACL</name>
<protein>
    <recommendedName>
        <fullName evidence="13">Chemotaxis protein</fullName>
    </recommendedName>
</protein>
<keyword evidence="12" id="KW-1185">Reference proteome</keyword>
<dbReference type="EMBL" id="JXAL01000002">
    <property type="protein sequence ID" value="KIL37123.1"/>
    <property type="molecule type" value="Genomic_DNA"/>
</dbReference>
<dbReference type="PROSITE" id="PS50111">
    <property type="entry name" value="CHEMOTAXIS_TRANSDUC_2"/>
    <property type="match status" value="1"/>
</dbReference>
<comment type="subcellular location">
    <subcellularLocation>
        <location evidence="1">Cell membrane</location>
    </subcellularLocation>
</comment>
<evidence type="ECO:0000313" key="12">
    <source>
        <dbReference type="Proteomes" id="UP000054526"/>
    </source>
</evidence>
<evidence type="ECO:0000256" key="4">
    <source>
        <dbReference type="ARBA" id="ARBA00023224"/>
    </source>
</evidence>
<dbReference type="Gene3D" id="1.10.287.950">
    <property type="entry name" value="Methyl-accepting chemotaxis protein"/>
    <property type="match status" value="1"/>
</dbReference>
<dbReference type="PANTHER" id="PTHR32089">
    <property type="entry name" value="METHYL-ACCEPTING CHEMOTAXIS PROTEIN MCPB"/>
    <property type="match status" value="1"/>
</dbReference>
<feature type="transmembrane region" description="Helical" evidence="8">
    <location>
        <begin position="103"/>
        <end position="123"/>
    </location>
</feature>
<feature type="coiled-coil region" evidence="7">
    <location>
        <begin position="164"/>
        <end position="198"/>
    </location>
</feature>
<evidence type="ECO:0000256" key="2">
    <source>
        <dbReference type="ARBA" id="ARBA00022475"/>
    </source>
</evidence>
<evidence type="ECO:0000256" key="1">
    <source>
        <dbReference type="ARBA" id="ARBA00004236"/>
    </source>
</evidence>
<feature type="domain" description="HAMP" evidence="10">
    <location>
        <begin position="124"/>
        <end position="176"/>
    </location>
</feature>
<dbReference type="Pfam" id="PF00015">
    <property type="entry name" value="MCPsignal"/>
    <property type="match status" value="1"/>
</dbReference>
<evidence type="ECO:0000256" key="3">
    <source>
        <dbReference type="ARBA" id="ARBA00023136"/>
    </source>
</evidence>
<dbReference type="PROSITE" id="PS50885">
    <property type="entry name" value="HAMP"/>
    <property type="match status" value="1"/>
</dbReference>
<evidence type="ECO:0000256" key="6">
    <source>
        <dbReference type="PROSITE-ProRule" id="PRU00284"/>
    </source>
</evidence>
<comment type="caution">
    <text evidence="11">The sequence shown here is derived from an EMBL/GenBank/DDBJ whole genome shotgun (WGS) entry which is preliminary data.</text>
</comment>
<dbReference type="InterPro" id="IPR004089">
    <property type="entry name" value="MCPsignal_dom"/>
</dbReference>
<keyword evidence="4 6" id="KW-0807">Transducer</keyword>
<evidence type="ECO:0000256" key="7">
    <source>
        <dbReference type="SAM" id="Coils"/>
    </source>
</evidence>
<dbReference type="PANTHER" id="PTHR32089:SF112">
    <property type="entry name" value="LYSOZYME-LIKE PROTEIN-RELATED"/>
    <property type="match status" value="1"/>
</dbReference>
<keyword evidence="2" id="KW-1003">Cell membrane</keyword>
<dbReference type="Pfam" id="PF00672">
    <property type="entry name" value="HAMP"/>
    <property type="match status" value="1"/>
</dbReference>
<proteinExistence type="inferred from homology"/>
<keyword evidence="3 8" id="KW-0472">Membrane</keyword>
<dbReference type="SUPFAM" id="SSF58104">
    <property type="entry name" value="Methyl-accepting chemotaxis protein (MCP) signaling domain"/>
    <property type="match status" value="1"/>
</dbReference>
<dbReference type="SMART" id="SM00304">
    <property type="entry name" value="HAMP"/>
    <property type="match status" value="1"/>
</dbReference>
<feature type="domain" description="Methyl-accepting transducer" evidence="9">
    <location>
        <begin position="195"/>
        <end position="435"/>
    </location>
</feature>
<evidence type="ECO:0000256" key="8">
    <source>
        <dbReference type="SAM" id="Phobius"/>
    </source>
</evidence>
<accession>A0ABR5A7Y9</accession>
<dbReference type="CDD" id="cd06225">
    <property type="entry name" value="HAMP"/>
    <property type="match status" value="1"/>
</dbReference>
<evidence type="ECO:0000256" key="5">
    <source>
        <dbReference type="ARBA" id="ARBA00029447"/>
    </source>
</evidence>
<comment type="similarity">
    <text evidence="5">Belongs to the methyl-accepting chemotaxis (MCP) protein family.</text>
</comment>
<evidence type="ECO:0000313" key="11">
    <source>
        <dbReference type="EMBL" id="KIL37123.1"/>
    </source>
</evidence>
<gene>
    <name evidence="11" type="ORF">SD71_03975</name>
</gene>
<keyword evidence="8" id="KW-0812">Transmembrane</keyword>
<reference evidence="11 12" key="1">
    <citation type="submission" date="2014-12" db="EMBL/GenBank/DDBJ databases">
        <title>Draft genome sequence of Cohnella kolymensis strain B-2846.</title>
        <authorList>
            <person name="Karlyshev A.V."/>
            <person name="Kudryashova E.B."/>
        </authorList>
    </citation>
    <scope>NUCLEOTIDE SEQUENCE [LARGE SCALE GENOMIC DNA]</scope>
    <source>
        <strain evidence="11 12">VKM B-2846</strain>
    </source>
</reference>
<evidence type="ECO:0008006" key="13">
    <source>
        <dbReference type="Google" id="ProtNLM"/>
    </source>
</evidence>
<organism evidence="11 12">
    <name type="scientific">Cohnella kolymensis</name>
    <dbReference type="NCBI Taxonomy" id="1590652"/>
    <lineage>
        <taxon>Bacteria</taxon>
        <taxon>Bacillati</taxon>
        <taxon>Bacillota</taxon>
        <taxon>Bacilli</taxon>
        <taxon>Bacillales</taxon>
        <taxon>Paenibacillaceae</taxon>
        <taxon>Cohnella</taxon>
    </lineage>
</organism>
<dbReference type="SMART" id="SM00283">
    <property type="entry name" value="MA"/>
    <property type="match status" value="1"/>
</dbReference>
<feature type="transmembrane region" description="Helical" evidence="8">
    <location>
        <begin position="68"/>
        <end position="91"/>
    </location>
</feature>
<keyword evidence="7" id="KW-0175">Coiled coil</keyword>
<evidence type="ECO:0000259" key="9">
    <source>
        <dbReference type="PROSITE" id="PS50111"/>
    </source>
</evidence>
<dbReference type="InterPro" id="IPR003660">
    <property type="entry name" value="HAMP_dom"/>
</dbReference>
<dbReference type="Proteomes" id="UP000054526">
    <property type="component" value="Unassembled WGS sequence"/>
</dbReference>
<sequence>MRFPEGKIGPGSGVDKFLASREENDKDYGESGRINNILVPVIICRSQGGARQHMSKVNDSESISLHRYLLRSMIPAAVGAAVIAGILFQYAGVDTADATFWPGVAWGAFSGILLGAVIGYANYRRFVSPMKGIIEHIRHMAAGDLSKELDLSAIGELRPIGISVNRLTVNLQTMISEAERASKQLSSLSESLNLTSNENTHALNQVASSIQHTAGENQTQAHDIDTMFKAVNSIHSGVLEITERMKTVSDTSALMTGESEFGRKALNDVVVQMNEIQKSVRASHATVQLLNDRINAIGDIMRLITDIASQTNLLALNAAIEATRAGENGRGFVVVSAEIRKLSVQSHTAIDKISDILGAIQEDSQQSIHLLDNETKEVAVGIEMVDQTSRRLENINQLAGQVAQSVRHVSQDIDAISAESTTIHNRTDRVTQRIYASLTETDNLAAFTEQLLASTESIQSVMEQLHETTVTLERHIQQFKA</sequence>
<evidence type="ECO:0000259" key="10">
    <source>
        <dbReference type="PROSITE" id="PS50885"/>
    </source>
</evidence>